<dbReference type="InterPro" id="IPR031821">
    <property type="entry name" value="SOSSC"/>
</dbReference>
<dbReference type="Proteomes" id="UP000242414">
    <property type="component" value="Unassembled WGS sequence"/>
</dbReference>
<dbReference type="AlphaFoldDB" id="A0A1X0RBX3"/>
<accession>A0A1X0RBX3</accession>
<dbReference type="VEuPathDB" id="FungiDB:BCV72DRAFT_302773"/>
<dbReference type="EMBL" id="KV921875">
    <property type="protein sequence ID" value="ORE09540.1"/>
    <property type="molecule type" value="Genomic_DNA"/>
</dbReference>
<evidence type="ECO:0000313" key="1">
    <source>
        <dbReference type="EMBL" id="ORE09540.1"/>
    </source>
</evidence>
<dbReference type="OrthoDB" id="419617at2759"/>
<sequence>MNIPPGGGPVRRKDPRLVQQNVNRPLINNTIGIIKPAGTIYPSSVTRDPFGPPLFDEKRQSTTQQDYNMNQTMKAALNYANSASFGFYIPKPSVHNNNIIPCVPRF</sequence>
<reference evidence="1" key="1">
    <citation type="journal article" date="2016" name="Proc. Natl. Acad. Sci. U.S.A.">
        <title>Lipid metabolic changes in an early divergent fungus govern the establishment of a mutualistic symbiosis with endobacteria.</title>
        <authorList>
            <person name="Lastovetsky O.A."/>
            <person name="Gaspar M.L."/>
            <person name="Mondo S.J."/>
            <person name="LaButti K.M."/>
            <person name="Sandor L."/>
            <person name="Grigoriev I.V."/>
            <person name="Henry S.A."/>
            <person name="Pawlowska T.E."/>
        </authorList>
    </citation>
    <scope>NUCLEOTIDE SEQUENCE [LARGE SCALE GENOMIC DNA]</scope>
    <source>
        <strain evidence="1">ATCC 52814</strain>
    </source>
</reference>
<dbReference type="Pfam" id="PF15925">
    <property type="entry name" value="SOSSC"/>
    <property type="match status" value="1"/>
</dbReference>
<dbReference type="GO" id="GO:0070876">
    <property type="term" value="C:SOSS complex"/>
    <property type="evidence" value="ECO:0007669"/>
    <property type="project" value="InterPro"/>
</dbReference>
<organism evidence="1">
    <name type="scientific">Rhizopus microsporus var. microsporus</name>
    <dbReference type="NCBI Taxonomy" id="86635"/>
    <lineage>
        <taxon>Eukaryota</taxon>
        <taxon>Fungi</taxon>
        <taxon>Fungi incertae sedis</taxon>
        <taxon>Mucoromycota</taxon>
        <taxon>Mucoromycotina</taxon>
        <taxon>Mucoromycetes</taxon>
        <taxon>Mucorales</taxon>
        <taxon>Mucorineae</taxon>
        <taxon>Rhizopodaceae</taxon>
        <taxon>Rhizopus</taxon>
    </lineage>
</organism>
<protein>
    <submittedName>
        <fullName evidence="1">Uncharacterized protein</fullName>
    </submittedName>
</protein>
<proteinExistence type="predicted"/>
<gene>
    <name evidence="1" type="ORF">BCV72DRAFT_302773</name>
</gene>
<dbReference type="GO" id="GO:0006281">
    <property type="term" value="P:DNA repair"/>
    <property type="evidence" value="ECO:0007669"/>
    <property type="project" value="InterPro"/>
</dbReference>
<name>A0A1X0RBX3_RHIZD</name>